<reference evidence="3 4" key="1">
    <citation type="journal article" date="2007" name="Genome Res.">
        <title>Genome characteristics of facultatively symbiotic Frankia sp. strains reflect host range and host plant biogeography.</title>
        <authorList>
            <person name="Normand P."/>
            <person name="Lapierre P."/>
            <person name="Tisa L.S."/>
            <person name="Gogarten J.P."/>
            <person name="Alloisio N."/>
            <person name="Bagnarol E."/>
            <person name="Bassi C.A."/>
            <person name="Berry A.M."/>
            <person name="Bickhart D.M."/>
            <person name="Choisne N."/>
            <person name="Couloux A."/>
            <person name="Cournoyer B."/>
            <person name="Cruveiller S."/>
            <person name="Daubin V."/>
            <person name="Demange N."/>
            <person name="Francino M.P."/>
            <person name="Goltsman E."/>
            <person name="Huang Y."/>
            <person name="Kopp O.R."/>
            <person name="Labarre L."/>
            <person name="Lapidus A."/>
            <person name="Lavire C."/>
            <person name="Marechal J."/>
            <person name="Martinez M."/>
            <person name="Mastronunzio J.E."/>
            <person name="Mullin B.C."/>
            <person name="Niemann J."/>
            <person name="Pujic P."/>
            <person name="Rawnsley T."/>
            <person name="Rouy Z."/>
            <person name="Schenowitz C."/>
            <person name="Sellstedt A."/>
            <person name="Tavares F."/>
            <person name="Tomkins J.P."/>
            <person name="Vallenet D."/>
            <person name="Valverde C."/>
            <person name="Wall L.G."/>
            <person name="Wang Y."/>
            <person name="Medigue C."/>
            <person name="Benson D.R."/>
        </authorList>
    </citation>
    <scope>NUCLEOTIDE SEQUENCE [LARGE SCALE GENOMIC DNA]</scope>
    <source>
        <strain evidence="4">DSM 45986 / CECT 9034 / ACN14a</strain>
    </source>
</reference>
<protein>
    <submittedName>
        <fullName evidence="3">ATP /GTP-binding protein</fullName>
    </submittedName>
</protein>
<dbReference type="GO" id="GO:0007165">
    <property type="term" value="P:signal transduction"/>
    <property type="evidence" value="ECO:0007669"/>
    <property type="project" value="InterPro"/>
</dbReference>
<evidence type="ECO:0000259" key="2">
    <source>
        <dbReference type="PROSITE" id="PS50104"/>
    </source>
</evidence>
<gene>
    <name evidence="3" type="ordered locus">FRAAL3987</name>
</gene>
<dbReference type="Gene3D" id="3.40.50.300">
    <property type="entry name" value="P-loop containing nucleotide triphosphate hydrolases"/>
    <property type="match status" value="1"/>
</dbReference>
<dbReference type="NCBIfam" id="NF040586">
    <property type="entry name" value="FxSxx_TPR"/>
    <property type="match status" value="1"/>
</dbReference>
<keyword evidence="4" id="KW-1185">Reference proteome</keyword>
<dbReference type="STRING" id="326424.FRAAL3987"/>
<dbReference type="InterPro" id="IPR035897">
    <property type="entry name" value="Toll_tir_struct_dom_sf"/>
</dbReference>
<dbReference type="Pfam" id="PF13676">
    <property type="entry name" value="TIR_2"/>
    <property type="match status" value="1"/>
</dbReference>
<proteinExistence type="predicted"/>
<dbReference type="InterPro" id="IPR027417">
    <property type="entry name" value="P-loop_NTPase"/>
</dbReference>
<feature type="region of interest" description="Disordered" evidence="1">
    <location>
        <begin position="147"/>
        <end position="174"/>
    </location>
</feature>
<dbReference type="SUPFAM" id="SSF52540">
    <property type="entry name" value="P-loop containing nucleoside triphosphate hydrolases"/>
    <property type="match status" value="1"/>
</dbReference>
<accession>Q0RIN9</accession>
<feature type="domain" description="TIR" evidence="2">
    <location>
        <begin position="18"/>
        <end position="147"/>
    </location>
</feature>
<dbReference type="InterPro" id="IPR000157">
    <property type="entry name" value="TIR_dom"/>
</dbReference>
<dbReference type="PANTHER" id="PTHR35205">
    <property type="entry name" value="NB-ARC AND TPR DOMAIN PROTEIN"/>
    <property type="match status" value="1"/>
</dbReference>
<dbReference type="KEGG" id="fal:FRAAL3987"/>
<evidence type="ECO:0000256" key="1">
    <source>
        <dbReference type="SAM" id="MobiDB-lite"/>
    </source>
</evidence>
<dbReference type="Gene3D" id="1.25.40.10">
    <property type="entry name" value="Tetratricopeptide repeat domain"/>
    <property type="match status" value="1"/>
</dbReference>
<dbReference type="Pfam" id="PF13374">
    <property type="entry name" value="TPR_10"/>
    <property type="match status" value="2"/>
</dbReference>
<evidence type="ECO:0000313" key="4">
    <source>
        <dbReference type="Proteomes" id="UP000000657"/>
    </source>
</evidence>
<dbReference type="PANTHER" id="PTHR35205:SF1">
    <property type="entry name" value="ZU5 DOMAIN-CONTAINING PROTEIN"/>
    <property type="match status" value="1"/>
</dbReference>
<dbReference type="SMART" id="SM00255">
    <property type="entry name" value="TIR"/>
    <property type="match status" value="1"/>
</dbReference>
<dbReference type="AlphaFoldDB" id="Q0RIN9"/>
<name>Q0RIN9_FRAAA</name>
<dbReference type="InterPro" id="IPR011990">
    <property type="entry name" value="TPR-like_helical_dom_sf"/>
</dbReference>
<dbReference type="Proteomes" id="UP000000657">
    <property type="component" value="Chromosome"/>
</dbReference>
<dbReference type="EMBL" id="CT573213">
    <property type="protein sequence ID" value="CAJ62629.1"/>
    <property type="molecule type" value="Genomic_DNA"/>
</dbReference>
<dbReference type="eggNOG" id="COG3903">
    <property type="taxonomic scope" value="Bacteria"/>
</dbReference>
<evidence type="ECO:0000313" key="3">
    <source>
        <dbReference type="EMBL" id="CAJ62629.1"/>
    </source>
</evidence>
<dbReference type="SUPFAM" id="SSF52200">
    <property type="entry name" value="Toll/Interleukin receptor TIR domain"/>
    <property type="match status" value="1"/>
</dbReference>
<dbReference type="Gene3D" id="3.40.50.10140">
    <property type="entry name" value="Toll/interleukin-1 receptor homology (TIR) domain"/>
    <property type="match status" value="1"/>
</dbReference>
<dbReference type="HOGENOM" id="CLU_000288_125_8_11"/>
<sequence>MVVGMRADSPGAEGTREGGTDFFVSYTHADAKWAEWIAWQLEAAGYRVKIQAWDFDRGSHFVREMRQAAATADRTIAVVSAVYLKSAYGEAEWQAAWAADPSGAGRNLIPIRIEDCPRPGSLSQLVGDDLFDLDAETATARLLATARGGRGKPATEPLFPGHRATVGTTPEPTFPGQLPRMWRAPGRNRNFTGRERLLAAIHLSLQQGRPVAVTALHGLAGVGKTQLAAEYAHRYADDYSLIWWIDAEQIPLIGEKIAALAGPLGLPGDGPASVIAATVLAALARRTGWLVVFDNAEDPVALRDWLPDGPGHVLITSRNPAWGALADPVAVGVFERAESSALLSRRLPGQDPAAVDALAGELGDLPLALAQAADYIAATGTDAAGYLAKFRARRTVLLAKGDDPPYTGTVATAWSVALDRLRAEAPATVQLLQLCALLAPEPIPLTLFSDHPELLESPLADACADGAVDLDLDDVIGAARRYSWVGRTGDTIQLHRLVRDVIADSGRRAPDSAATCRTAVTLLGSVVDSLNPELPTDWPRYWLLTPHLAALCHQAAVRTVDSRHVDRLLYCIAGTVSAHGRGGTFAAGEALARACLDVLADHGSEQALLRVRHELAWHVAQRRPARAERIHLDVLTARRRLLGNDHLDTLASRQEVAWIAGVQRRWTAAEKQYRDVFGARRRVLGLDDSETLITCLRPS</sequence>
<dbReference type="PROSITE" id="PS50104">
    <property type="entry name" value="TIR"/>
    <property type="match status" value="1"/>
</dbReference>
<organism evidence="3 4">
    <name type="scientific">Frankia alni (strain DSM 45986 / CECT 9034 / ACN14a)</name>
    <dbReference type="NCBI Taxonomy" id="326424"/>
    <lineage>
        <taxon>Bacteria</taxon>
        <taxon>Bacillati</taxon>
        <taxon>Actinomycetota</taxon>
        <taxon>Actinomycetes</taxon>
        <taxon>Frankiales</taxon>
        <taxon>Frankiaceae</taxon>
        <taxon>Frankia</taxon>
    </lineage>
</organism>